<gene>
    <name evidence="19" type="ORF">NQ318_009763</name>
</gene>
<keyword evidence="5" id="KW-0645">Protease</keyword>
<comment type="catalytic activity">
    <reaction evidence="12">
        <text>Cleavage of a -Pro-|-Xaa bond to release a C-terminal amino acid.</text>
        <dbReference type="EC" id="3.4.16.2"/>
    </reaction>
</comment>
<dbReference type="GO" id="GO:0003676">
    <property type="term" value="F:nucleic acid binding"/>
    <property type="evidence" value="ECO:0007669"/>
    <property type="project" value="InterPro"/>
</dbReference>
<dbReference type="GO" id="GO:0004185">
    <property type="term" value="F:serine-type carboxypeptidase activity"/>
    <property type="evidence" value="ECO:0007669"/>
    <property type="project" value="UniProtKB-EC"/>
</dbReference>
<keyword evidence="11" id="KW-0458">Lysosome</keyword>
<evidence type="ECO:0000256" key="18">
    <source>
        <dbReference type="SAM" id="SignalP"/>
    </source>
</evidence>
<evidence type="ECO:0000256" key="2">
    <source>
        <dbReference type="ARBA" id="ARBA00011079"/>
    </source>
</evidence>
<evidence type="ECO:0000256" key="14">
    <source>
        <dbReference type="ARBA" id="ARBA00066456"/>
    </source>
</evidence>
<organism evidence="19 20">
    <name type="scientific">Aromia moschata</name>
    <dbReference type="NCBI Taxonomy" id="1265417"/>
    <lineage>
        <taxon>Eukaryota</taxon>
        <taxon>Metazoa</taxon>
        <taxon>Ecdysozoa</taxon>
        <taxon>Arthropoda</taxon>
        <taxon>Hexapoda</taxon>
        <taxon>Insecta</taxon>
        <taxon>Pterygota</taxon>
        <taxon>Neoptera</taxon>
        <taxon>Endopterygota</taxon>
        <taxon>Coleoptera</taxon>
        <taxon>Polyphaga</taxon>
        <taxon>Cucujiformia</taxon>
        <taxon>Chrysomeloidea</taxon>
        <taxon>Cerambycidae</taxon>
        <taxon>Cerambycinae</taxon>
        <taxon>Callichromatini</taxon>
        <taxon>Aromia</taxon>
    </lineage>
</organism>
<dbReference type="FunFam" id="1.20.120.980:FF:000002">
    <property type="entry name" value="lysosomal Pro-X carboxypeptidase"/>
    <property type="match status" value="1"/>
</dbReference>
<name>A0AAV8Y7U6_9CUCU</name>
<accession>A0AAV8Y7U6</accession>
<evidence type="ECO:0000256" key="11">
    <source>
        <dbReference type="ARBA" id="ARBA00023228"/>
    </source>
</evidence>
<protein>
    <recommendedName>
        <fullName evidence="15">Lysosomal Pro-X carboxypeptidase</fullName>
        <ecNumber evidence="14">3.4.16.2</ecNumber>
    </recommendedName>
    <alternativeName>
        <fullName evidence="17">Proline carboxypeptidase</fullName>
    </alternativeName>
    <alternativeName>
        <fullName evidence="16">Prolylcarboxypeptidase</fullName>
    </alternativeName>
</protein>
<comment type="subunit">
    <text evidence="3">Homodimer.</text>
</comment>
<proteinExistence type="inferred from homology"/>
<evidence type="ECO:0000256" key="10">
    <source>
        <dbReference type="ARBA" id="ARBA00023180"/>
    </source>
</evidence>
<dbReference type="InterPro" id="IPR029058">
    <property type="entry name" value="AB_hydrolase_fold"/>
</dbReference>
<comment type="function">
    <text evidence="13">Cleaves C-terminal amino acids linked to proline in peptides such as angiotensin II, III and des-Arg9-bradykinin. This cleavage occurs at acidic pH, but enzymatic activity is retained with some substrates at neutral pH.</text>
</comment>
<dbReference type="Gene3D" id="3.30.420.10">
    <property type="entry name" value="Ribonuclease H-like superfamily/Ribonuclease H"/>
    <property type="match status" value="1"/>
</dbReference>
<sequence length="677" mass="77259">MTFLLFLLLTCWQTANATEAFDAKFIDVPLDHFSYVTNKTFKLRYLVNKSHHVKGGPVFIYTGNEGDVTMFAQNCGFVLEVASEFNALVVFAEHRYYGQSMPFGNQSYSSAEKLGYLTTAQALADFVYVIEELKRTYLSTVISSDTYPFIAFGGSYGGMLAAWLRMKYPNSVIGAVASSAPVWLFEGLTPCESFYEIASNVFGHYGGEHCNKTIQSSWETIRNITRTDEGKAYISSQWKLCDPIKTSENVDKLIDWLGSIYVNLAMINYPYPTNFFMDLPAYPVKVFCDKLSSFKFADGKGLLDALGAAIQIYTNYTGKNECNNVNVTSQDMGEYAWDYQACTELIMPMCSTEKDMFESTAWSFQKYSDDCFKRFGVHAARPDWSVLEYGGKNLRYFSNIVFSNGLMDPWSSGCILHNISSSIVVINITDGAHHVDLRATHPADTNYVVQARNFHRNAIKRRDGPSKSTFQRLVAKFETTGSVNNLPTPVRQRNARSAENIAAVRVSVQENPRQHILQLEEGDEAKCLDFCLEMGNRVLNEVGFHKRILFSAESTFSTNGVVSSQHCRYWSEINPHFTISCRRQYFKKKNLNRNTYLEMLQHFLTDKLDELPLGYRKRMFFQQDGCPAHHAVTVRNWLNFEFNEHWIGRDGPILWPPRSPDLTILDFYLWGRLKQIV</sequence>
<feature type="chain" id="PRO_5043642277" description="Lysosomal Pro-X carboxypeptidase" evidence="18">
    <location>
        <begin position="18"/>
        <end position="677"/>
    </location>
</feature>
<evidence type="ECO:0000313" key="20">
    <source>
        <dbReference type="Proteomes" id="UP001162162"/>
    </source>
</evidence>
<dbReference type="AlphaFoldDB" id="A0AAV8Y7U6"/>
<evidence type="ECO:0000256" key="6">
    <source>
        <dbReference type="ARBA" id="ARBA00022729"/>
    </source>
</evidence>
<dbReference type="Gene3D" id="1.20.120.980">
    <property type="entry name" value="Serine carboxypeptidase S28, SKS domain"/>
    <property type="match status" value="1"/>
</dbReference>
<evidence type="ECO:0000256" key="9">
    <source>
        <dbReference type="ARBA" id="ARBA00023157"/>
    </source>
</evidence>
<feature type="signal peptide" evidence="18">
    <location>
        <begin position="1"/>
        <end position="17"/>
    </location>
</feature>
<evidence type="ECO:0000256" key="3">
    <source>
        <dbReference type="ARBA" id="ARBA00011738"/>
    </source>
</evidence>
<comment type="caution">
    <text evidence="19">The sequence shown here is derived from an EMBL/GenBank/DDBJ whole genome shotgun (WGS) entry which is preliminary data.</text>
</comment>
<keyword evidence="10" id="KW-0325">Glycoprotein</keyword>
<dbReference type="InterPro" id="IPR008758">
    <property type="entry name" value="Peptidase_S28"/>
</dbReference>
<dbReference type="InterPro" id="IPR036397">
    <property type="entry name" value="RNaseH_sf"/>
</dbReference>
<evidence type="ECO:0000256" key="8">
    <source>
        <dbReference type="ARBA" id="ARBA00023145"/>
    </source>
</evidence>
<dbReference type="PANTHER" id="PTHR11010">
    <property type="entry name" value="PROTEASE S28 PRO-X CARBOXYPEPTIDASE-RELATED"/>
    <property type="match status" value="1"/>
</dbReference>
<keyword evidence="4" id="KW-0121">Carboxypeptidase</keyword>
<dbReference type="InterPro" id="IPR042269">
    <property type="entry name" value="Ser_carbopepase_S28_SKS"/>
</dbReference>
<keyword evidence="6 18" id="KW-0732">Signal</keyword>
<evidence type="ECO:0000256" key="15">
    <source>
        <dbReference type="ARBA" id="ARBA00073691"/>
    </source>
</evidence>
<dbReference type="EMBL" id="JAPWTK010000160">
    <property type="protein sequence ID" value="KAJ8947462.1"/>
    <property type="molecule type" value="Genomic_DNA"/>
</dbReference>
<dbReference type="Pfam" id="PF05577">
    <property type="entry name" value="Peptidase_S28"/>
    <property type="match status" value="1"/>
</dbReference>
<reference evidence="19" key="1">
    <citation type="journal article" date="2023" name="Insect Mol. Biol.">
        <title>Genome sequencing provides insights into the evolution of gene families encoding plant cell wall-degrading enzymes in longhorned beetles.</title>
        <authorList>
            <person name="Shin N.R."/>
            <person name="Okamura Y."/>
            <person name="Kirsch R."/>
            <person name="Pauchet Y."/>
        </authorList>
    </citation>
    <scope>NUCLEOTIDE SEQUENCE</scope>
    <source>
        <strain evidence="19">AMC_N1</strain>
    </source>
</reference>
<evidence type="ECO:0000256" key="5">
    <source>
        <dbReference type="ARBA" id="ARBA00022670"/>
    </source>
</evidence>
<comment type="similarity">
    <text evidence="2">Belongs to the peptidase S28 family.</text>
</comment>
<keyword evidence="20" id="KW-1185">Reference proteome</keyword>
<evidence type="ECO:0000256" key="13">
    <source>
        <dbReference type="ARBA" id="ARBA00059701"/>
    </source>
</evidence>
<evidence type="ECO:0000256" key="1">
    <source>
        <dbReference type="ARBA" id="ARBA00004371"/>
    </source>
</evidence>
<dbReference type="GO" id="GO:0008239">
    <property type="term" value="F:dipeptidyl-peptidase activity"/>
    <property type="evidence" value="ECO:0007669"/>
    <property type="project" value="TreeGrafter"/>
</dbReference>
<dbReference type="SUPFAM" id="SSF53474">
    <property type="entry name" value="alpha/beta-Hydrolases"/>
    <property type="match status" value="1"/>
</dbReference>
<dbReference type="GO" id="GO:0006508">
    <property type="term" value="P:proteolysis"/>
    <property type="evidence" value="ECO:0007669"/>
    <property type="project" value="UniProtKB-KW"/>
</dbReference>
<evidence type="ECO:0000256" key="17">
    <source>
        <dbReference type="ARBA" id="ARBA00076608"/>
    </source>
</evidence>
<dbReference type="PANTHER" id="PTHR11010:SF38">
    <property type="entry name" value="LYSOSOMAL PRO-X CARBOXYPEPTIDASE"/>
    <property type="match status" value="1"/>
</dbReference>
<evidence type="ECO:0000256" key="12">
    <source>
        <dbReference type="ARBA" id="ARBA00052013"/>
    </source>
</evidence>
<keyword evidence="9" id="KW-1015">Disulfide bond</keyword>
<evidence type="ECO:0000256" key="7">
    <source>
        <dbReference type="ARBA" id="ARBA00022801"/>
    </source>
</evidence>
<dbReference type="EC" id="3.4.16.2" evidence="14"/>
<dbReference type="Gene3D" id="3.40.50.1820">
    <property type="entry name" value="alpha/beta hydrolase"/>
    <property type="match status" value="1"/>
</dbReference>
<evidence type="ECO:0000313" key="19">
    <source>
        <dbReference type="EMBL" id="KAJ8947462.1"/>
    </source>
</evidence>
<dbReference type="GO" id="GO:0005764">
    <property type="term" value="C:lysosome"/>
    <property type="evidence" value="ECO:0007669"/>
    <property type="project" value="UniProtKB-SubCell"/>
</dbReference>
<dbReference type="Proteomes" id="UP001162162">
    <property type="component" value="Unassembled WGS sequence"/>
</dbReference>
<evidence type="ECO:0000256" key="16">
    <source>
        <dbReference type="ARBA" id="ARBA00076475"/>
    </source>
</evidence>
<keyword evidence="8" id="KW-0865">Zymogen</keyword>
<comment type="subcellular location">
    <subcellularLocation>
        <location evidence="1">Lysosome</location>
    </subcellularLocation>
</comment>
<evidence type="ECO:0000256" key="4">
    <source>
        <dbReference type="ARBA" id="ARBA00022645"/>
    </source>
</evidence>
<keyword evidence="7" id="KW-0378">Hydrolase</keyword>